<evidence type="ECO:0000256" key="3">
    <source>
        <dbReference type="PROSITE-ProRule" id="PRU00221"/>
    </source>
</evidence>
<sequence length="671" mass="75298">MPRDDYEEEEEEEEEFFDSREVLPTLFDSSREEKFVSLIDRDFLNYLVWARSPGSVQQRRALFMGMIGIDSVDANGSMLMLNDSSRADCIKLSSNSSEDSSSAIQFEHEIENLDDDDKVFVAGGIQEAAGSNQIASMDESERSFEPSASNQQHRVRHRRRMFGWLRRLGNVACISARQDREFGSGISDSDQRSSTRLRVRVCSYRKQSKELSAVYMGQNFVAHHGAILAMKFSSDGEYLASGGEDGVVRVWKVMECPWSNSIDISVDDDPSCIYFSLTQKPEPLHLFVNKEQSRDTRSLRRTSDRACVVIPQELFQLSEKPLREFCGHNGDILDLAWSKENALLSSSTDKTVRLWKLGCDSFIKVFLHNNYVTCIQFNPIDERYFISGSIDGKTRIWAIAACRVVDWIDVRHIVTAVCYRPDGKALVVGSILGDCRFYDLSDNNLQLDAVVSFQGRKRSVDKRITGFQFCPSDPVKLMVTSADSTVRILDGICVISKYKGLRNSGSRISAIFTSDGRRIVSASEDSNVYIWNHSNKDHIPSPNNVKNTWSSEHFPSSHASIAMPWPGFSSKNLHVGGAEGGRSAAHFSPSKSFTLWQEFFSEIAPKGSATWPEEKLPSSTENSSGLVNSQLRLLKSSWQTNTAHAWGQVIVTAGRDGKIRSFQNYGMPVGL</sequence>
<gene>
    <name evidence="5" type="ORF">KSP40_PGU012991</name>
</gene>
<dbReference type="SUPFAM" id="SSF50978">
    <property type="entry name" value="WD40 repeat-like"/>
    <property type="match status" value="1"/>
</dbReference>
<feature type="region of interest" description="Disordered" evidence="4">
    <location>
        <begin position="132"/>
        <end position="154"/>
    </location>
</feature>
<accession>A0ABR2MY03</accession>
<evidence type="ECO:0000256" key="1">
    <source>
        <dbReference type="ARBA" id="ARBA00022574"/>
    </source>
</evidence>
<evidence type="ECO:0008006" key="7">
    <source>
        <dbReference type="Google" id="ProtNLM"/>
    </source>
</evidence>
<dbReference type="EMBL" id="JBBWWR010000003">
    <property type="protein sequence ID" value="KAK8969077.1"/>
    <property type="molecule type" value="Genomic_DNA"/>
</dbReference>
<dbReference type="Pfam" id="PF00400">
    <property type="entry name" value="WD40"/>
    <property type="match status" value="4"/>
</dbReference>
<dbReference type="InterPro" id="IPR040324">
    <property type="entry name" value="WDR44/Dgr2"/>
</dbReference>
<dbReference type="InterPro" id="IPR020472">
    <property type="entry name" value="WD40_PAC1"/>
</dbReference>
<dbReference type="PANTHER" id="PTHR14221:SF0">
    <property type="entry name" value="WD REPEAT-CONTAINING PROTEIN 44"/>
    <property type="match status" value="1"/>
</dbReference>
<reference evidence="5 6" key="1">
    <citation type="journal article" date="2022" name="Nat. Plants">
        <title>Genomes of leafy and leafless Platanthera orchids illuminate the evolution of mycoheterotrophy.</title>
        <authorList>
            <person name="Li M.H."/>
            <person name="Liu K.W."/>
            <person name="Li Z."/>
            <person name="Lu H.C."/>
            <person name="Ye Q.L."/>
            <person name="Zhang D."/>
            <person name="Wang J.Y."/>
            <person name="Li Y.F."/>
            <person name="Zhong Z.M."/>
            <person name="Liu X."/>
            <person name="Yu X."/>
            <person name="Liu D.K."/>
            <person name="Tu X.D."/>
            <person name="Liu B."/>
            <person name="Hao Y."/>
            <person name="Liao X.Y."/>
            <person name="Jiang Y.T."/>
            <person name="Sun W.H."/>
            <person name="Chen J."/>
            <person name="Chen Y.Q."/>
            <person name="Ai Y."/>
            <person name="Zhai J.W."/>
            <person name="Wu S.S."/>
            <person name="Zhou Z."/>
            <person name="Hsiao Y.Y."/>
            <person name="Wu W.L."/>
            <person name="Chen Y.Y."/>
            <person name="Lin Y.F."/>
            <person name="Hsu J.L."/>
            <person name="Li C.Y."/>
            <person name="Wang Z.W."/>
            <person name="Zhao X."/>
            <person name="Zhong W.Y."/>
            <person name="Ma X.K."/>
            <person name="Ma L."/>
            <person name="Huang J."/>
            <person name="Chen G.Z."/>
            <person name="Huang M.Z."/>
            <person name="Huang L."/>
            <person name="Peng D.H."/>
            <person name="Luo Y.B."/>
            <person name="Zou S.Q."/>
            <person name="Chen S.P."/>
            <person name="Lan S."/>
            <person name="Tsai W.C."/>
            <person name="Van de Peer Y."/>
            <person name="Liu Z.J."/>
        </authorList>
    </citation>
    <scope>NUCLEOTIDE SEQUENCE [LARGE SCALE GENOMIC DNA]</scope>
    <source>
        <strain evidence="5">Lor288</strain>
    </source>
</reference>
<evidence type="ECO:0000256" key="2">
    <source>
        <dbReference type="ARBA" id="ARBA00022737"/>
    </source>
</evidence>
<organism evidence="5 6">
    <name type="scientific">Platanthera guangdongensis</name>
    <dbReference type="NCBI Taxonomy" id="2320717"/>
    <lineage>
        <taxon>Eukaryota</taxon>
        <taxon>Viridiplantae</taxon>
        <taxon>Streptophyta</taxon>
        <taxon>Embryophyta</taxon>
        <taxon>Tracheophyta</taxon>
        <taxon>Spermatophyta</taxon>
        <taxon>Magnoliopsida</taxon>
        <taxon>Liliopsida</taxon>
        <taxon>Asparagales</taxon>
        <taxon>Orchidaceae</taxon>
        <taxon>Orchidoideae</taxon>
        <taxon>Orchideae</taxon>
        <taxon>Orchidinae</taxon>
        <taxon>Platanthera</taxon>
    </lineage>
</organism>
<proteinExistence type="predicted"/>
<protein>
    <recommendedName>
        <fullName evidence="7">WD repeat-containing protein 44</fullName>
    </recommendedName>
</protein>
<keyword evidence="1 3" id="KW-0853">WD repeat</keyword>
<dbReference type="InterPro" id="IPR001680">
    <property type="entry name" value="WD40_rpt"/>
</dbReference>
<dbReference type="PROSITE" id="PS50082">
    <property type="entry name" value="WD_REPEATS_2"/>
    <property type="match status" value="4"/>
</dbReference>
<name>A0ABR2MY03_9ASPA</name>
<dbReference type="Gene3D" id="2.130.10.10">
    <property type="entry name" value="YVTN repeat-like/Quinoprotein amine dehydrogenase"/>
    <property type="match status" value="1"/>
</dbReference>
<evidence type="ECO:0000313" key="6">
    <source>
        <dbReference type="Proteomes" id="UP001412067"/>
    </source>
</evidence>
<dbReference type="InterPro" id="IPR036322">
    <property type="entry name" value="WD40_repeat_dom_sf"/>
</dbReference>
<dbReference type="PANTHER" id="PTHR14221">
    <property type="entry name" value="WD REPEAT DOMAIN 44"/>
    <property type="match status" value="1"/>
</dbReference>
<evidence type="ECO:0000313" key="5">
    <source>
        <dbReference type="EMBL" id="KAK8969077.1"/>
    </source>
</evidence>
<evidence type="ECO:0000256" key="4">
    <source>
        <dbReference type="SAM" id="MobiDB-lite"/>
    </source>
</evidence>
<feature type="repeat" description="WD" evidence="3">
    <location>
        <begin position="325"/>
        <end position="357"/>
    </location>
</feature>
<feature type="repeat" description="WD" evidence="3">
    <location>
        <begin position="365"/>
        <end position="397"/>
    </location>
</feature>
<dbReference type="InterPro" id="IPR015943">
    <property type="entry name" value="WD40/YVTN_repeat-like_dom_sf"/>
</dbReference>
<dbReference type="PROSITE" id="PS50294">
    <property type="entry name" value="WD_REPEATS_REGION"/>
    <property type="match status" value="3"/>
</dbReference>
<feature type="repeat" description="WD" evidence="3">
    <location>
        <begin position="220"/>
        <end position="253"/>
    </location>
</feature>
<dbReference type="PRINTS" id="PR00320">
    <property type="entry name" value="GPROTEINBRPT"/>
</dbReference>
<keyword evidence="2" id="KW-0677">Repeat</keyword>
<comment type="caution">
    <text evidence="5">The sequence shown here is derived from an EMBL/GenBank/DDBJ whole genome shotgun (WGS) entry which is preliminary data.</text>
</comment>
<dbReference type="SMART" id="SM00320">
    <property type="entry name" value="WD40"/>
    <property type="match status" value="6"/>
</dbReference>
<feature type="repeat" description="WD" evidence="3">
    <location>
        <begin position="512"/>
        <end position="541"/>
    </location>
</feature>
<dbReference type="Proteomes" id="UP001412067">
    <property type="component" value="Unassembled WGS sequence"/>
</dbReference>
<keyword evidence="6" id="KW-1185">Reference proteome</keyword>